<keyword evidence="6" id="KW-1185">Reference proteome</keyword>
<gene>
    <name evidence="4" type="ORF">BST20_03695</name>
    <name evidence="3" type="ORF">MBRA_04510</name>
</gene>
<name>A0A7I7VY62_9MYCO</name>
<proteinExistence type="predicted"/>
<evidence type="ECO:0000256" key="2">
    <source>
        <dbReference type="SAM" id="Phobius"/>
    </source>
</evidence>
<evidence type="ECO:0000313" key="6">
    <source>
        <dbReference type="Proteomes" id="UP000467379"/>
    </source>
</evidence>
<reference evidence="3" key="3">
    <citation type="submission" date="2020-02" db="EMBL/GenBank/DDBJ databases">
        <authorList>
            <person name="Matsumoto Y."/>
            <person name="Kinjo T."/>
            <person name="Motooka D."/>
            <person name="Nabeya D."/>
            <person name="Jung N."/>
            <person name="Uechi K."/>
            <person name="Horii T."/>
            <person name="Iida T."/>
            <person name="Fujita J."/>
            <person name="Nakamura S."/>
        </authorList>
    </citation>
    <scope>NUCLEOTIDE SEQUENCE</scope>
    <source>
        <strain evidence="3">JCM 12687</strain>
    </source>
</reference>
<keyword evidence="2" id="KW-0812">Transmembrane</keyword>
<dbReference type="Proteomes" id="UP000192441">
    <property type="component" value="Unassembled WGS sequence"/>
</dbReference>
<reference evidence="3 6" key="2">
    <citation type="journal article" date="2019" name="Emerg. Microbes Infect.">
        <title>Comprehensive subspecies identification of 175 nontuberculous mycobacteria species based on 7547 genomic profiles.</title>
        <authorList>
            <person name="Matsumoto Y."/>
            <person name="Kinjo T."/>
            <person name="Motooka D."/>
            <person name="Nabeya D."/>
            <person name="Jung N."/>
            <person name="Uechi K."/>
            <person name="Horii T."/>
            <person name="Iida T."/>
            <person name="Fujita J."/>
            <person name="Nakamura S."/>
        </authorList>
    </citation>
    <scope>NUCLEOTIDE SEQUENCE [LARGE SCALE GENOMIC DNA]</scope>
    <source>
        <strain evidence="3 6">JCM 12687</strain>
    </source>
</reference>
<keyword evidence="2" id="KW-0472">Membrane</keyword>
<evidence type="ECO:0000313" key="4">
    <source>
        <dbReference type="EMBL" id="ORA41233.1"/>
    </source>
</evidence>
<dbReference type="AlphaFoldDB" id="A0A7I7VY62"/>
<reference evidence="4 5" key="1">
    <citation type="submission" date="2016-12" db="EMBL/GenBank/DDBJ databases">
        <title>The new phylogeny of genus Mycobacterium.</title>
        <authorList>
            <person name="Tortoli E."/>
            <person name="Trovato A."/>
            <person name="Cirillo D.M."/>
        </authorList>
    </citation>
    <scope>NUCLEOTIDE SEQUENCE [LARGE SCALE GENOMIC DNA]</scope>
    <source>
        <strain evidence="4 5">DSM 44624</strain>
    </source>
</reference>
<accession>A0A7I7VY62</accession>
<organism evidence="4 5">
    <name type="scientific">Mycobacterium branderi</name>
    <dbReference type="NCBI Taxonomy" id="43348"/>
    <lineage>
        <taxon>Bacteria</taxon>
        <taxon>Bacillati</taxon>
        <taxon>Actinomycetota</taxon>
        <taxon>Actinomycetes</taxon>
        <taxon>Mycobacteriales</taxon>
        <taxon>Mycobacteriaceae</taxon>
        <taxon>Mycobacterium</taxon>
    </lineage>
</organism>
<keyword evidence="2" id="KW-1133">Transmembrane helix</keyword>
<protein>
    <submittedName>
        <fullName evidence="4">Uncharacterized protein</fullName>
    </submittedName>
</protein>
<evidence type="ECO:0000256" key="1">
    <source>
        <dbReference type="SAM" id="MobiDB-lite"/>
    </source>
</evidence>
<feature type="region of interest" description="Disordered" evidence="1">
    <location>
        <begin position="55"/>
        <end position="80"/>
    </location>
</feature>
<evidence type="ECO:0000313" key="3">
    <source>
        <dbReference type="EMBL" id="BBZ10256.1"/>
    </source>
</evidence>
<dbReference type="Proteomes" id="UP000467379">
    <property type="component" value="Chromosome"/>
</dbReference>
<sequence length="80" mass="8388">MLMATPVVSASTERWTSANGFGACEWWLLSTSTGLLPLAVVIATALGILPHRSSWAGGRNAAEDVARDPRDALSDGPISH</sequence>
<feature type="transmembrane region" description="Helical" evidence="2">
    <location>
        <begin position="26"/>
        <end position="49"/>
    </location>
</feature>
<evidence type="ECO:0000313" key="5">
    <source>
        <dbReference type="Proteomes" id="UP000192441"/>
    </source>
</evidence>
<dbReference type="EMBL" id="MVHM01000001">
    <property type="protein sequence ID" value="ORA41233.1"/>
    <property type="molecule type" value="Genomic_DNA"/>
</dbReference>
<dbReference type="EMBL" id="AP022606">
    <property type="protein sequence ID" value="BBZ10256.1"/>
    <property type="molecule type" value="Genomic_DNA"/>
</dbReference>
<feature type="compositionally biased region" description="Basic and acidic residues" evidence="1">
    <location>
        <begin position="61"/>
        <end position="73"/>
    </location>
</feature>